<protein>
    <submittedName>
        <fullName evidence="1">Uncharacterized protein</fullName>
    </submittedName>
</protein>
<gene>
    <name evidence="1" type="ORF">BDN72DRAFT_294276</name>
</gene>
<evidence type="ECO:0000313" key="2">
    <source>
        <dbReference type="Proteomes" id="UP000308600"/>
    </source>
</evidence>
<dbReference type="EMBL" id="ML208282">
    <property type="protein sequence ID" value="TFK72709.1"/>
    <property type="molecule type" value="Genomic_DNA"/>
</dbReference>
<reference evidence="1 2" key="1">
    <citation type="journal article" date="2019" name="Nat. Ecol. Evol.">
        <title>Megaphylogeny resolves global patterns of mushroom evolution.</title>
        <authorList>
            <person name="Varga T."/>
            <person name="Krizsan K."/>
            <person name="Foldi C."/>
            <person name="Dima B."/>
            <person name="Sanchez-Garcia M."/>
            <person name="Sanchez-Ramirez S."/>
            <person name="Szollosi G.J."/>
            <person name="Szarkandi J.G."/>
            <person name="Papp V."/>
            <person name="Albert L."/>
            <person name="Andreopoulos W."/>
            <person name="Angelini C."/>
            <person name="Antonin V."/>
            <person name="Barry K.W."/>
            <person name="Bougher N.L."/>
            <person name="Buchanan P."/>
            <person name="Buyck B."/>
            <person name="Bense V."/>
            <person name="Catcheside P."/>
            <person name="Chovatia M."/>
            <person name="Cooper J."/>
            <person name="Damon W."/>
            <person name="Desjardin D."/>
            <person name="Finy P."/>
            <person name="Geml J."/>
            <person name="Haridas S."/>
            <person name="Hughes K."/>
            <person name="Justo A."/>
            <person name="Karasinski D."/>
            <person name="Kautmanova I."/>
            <person name="Kiss B."/>
            <person name="Kocsube S."/>
            <person name="Kotiranta H."/>
            <person name="LaButti K.M."/>
            <person name="Lechner B.E."/>
            <person name="Liimatainen K."/>
            <person name="Lipzen A."/>
            <person name="Lukacs Z."/>
            <person name="Mihaltcheva S."/>
            <person name="Morgado L.N."/>
            <person name="Niskanen T."/>
            <person name="Noordeloos M.E."/>
            <person name="Ohm R.A."/>
            <person name="Ortiz-Santana B."/>
            <person name="Ovrebo C."/>
            <person name="Racz N."/>
            <person name="Riley R."/>
            <person name="Savchenko A."/>
            <person name="Shiryaev A."/>
            <person name="Soop K."/>
            <person name="Spirin V."/>
            <person name="Szebenyi C."/>
            <person name="Tomsovsky M."/>
            <person name="Tulloss R.E."/>
            <person name="Uehling J."/>
            <person name="Grigoriev I.V."/>
            <person name="Vagvolgyi C."/>
            <person name="Papp T."/>
            <person name="Martin F.M."/>
            <person name="Miettinen O."/>
            <person name="Hibbett D.S."/>
            <person name="Nagy L.G."/>
        </authorList>
    </citation>
    <scope>NUCLEOTIDE SEQUENCE [LARGE SCALE GENOMIC DNA]</scope>
    <source>
        <strain evidence="1 2">NL-1719</strain>
    </source>
</reference>
<organism evidence="1 2">
    <name type="scientific">Pluteus cervinus</name>
    <dbReference type="NCBI Taxonomy" id="181527"/>
    <lineage>
        <taxon>Eukaryota</taxon>
        <taxon>Fungi</taxon>
        <taxon>Dikarya</taxon>
        <taxon>Basidiomycota</taxon>
        <taxon>Agaricomycotina</taxon>
        <taxon>Agaricomycetes</taxon>
        <taxon>Agaricomycetidae</taxon>
        <taxon>Agaricales</taxon>
        <taxon>Pluteineae</taxon>
        <taxon>Pluteaceae</taxon>
        <taxon>Pluteus</taxon>
    </lineage>
</organism>
<keyword evidence="2" id="KW-1185">Reference proteome</keyword>
<proteinExistence type="predicted"/>
<accession>A0ACD3B4Y0</accession>
<dbReference type="Proteomes" id="UP000308600">
    <property type="component" value="Unassembled WGS sequence"/>
</dbReference>
<name>A0ACD3B4Y0_9AGAR</name>
<evidence type="ECO:0000313" key="1">
    <source>
        <dbReference type="EMBL" id="TFK72709.1"/>
    </source>
</evidence>
<sequence>MTDILEPTSFSVQTTQEVDAYLGDDTKIVATERLHLTLPLLQAQRLLRAQGFPILRELVLNVVGVVGDADSNLVDFPPSIFPQLKSLTIECDNLLNLLPGARRIAPWHNLTSLNIKLLLPVSMALETLANCPNLEQSTLYIQCGPPSLDQQPKVQCSSLSDLHLEFGGADADECQYFFQNINLPKLVNLTFGNREMPWFAGPFQALTSGSPLLAKLTMTELRAGDPETEKELRLTFQCTASLKTFNPGTISLFSEDFCNHLRQTGILIG</sequence>